<gene>
    <name evidence="1" type="ORF">VAT7223_02183</name>
</gene>
<dbReference type="AlphaFoldDB" id="A0A1C3ISN1"/>
<proteinExistence type="predicted"/>
<accession>A0A1C3ISN1</accession>
<dbReference type="EMBL" id="FLQP01000028">
    <property type="protein sequence ID" value="SBS64433.1"/>
    <property type="molecule type" value="Genomic_DNA"/>
</dbReference>
<organism evidence="1 2">
    <name type="scientific">Vibrio atlanticus</name>
    <dbReference type="NCBI Taxonomy" id="693153"/>
    <lineage>
        <taxon>Bacteria</taxon>
        <taxon>Pseudomonadati</taxon>
        <taxon>Pseudomonadota</taxon>
        <taxon>Gammaproteobacteria</taxon>
        <taxon>Vibrionales</taxon>
        <taxon>Vibrionaceae</taxon>
        <taxon>Vibrio</taxon>
    </lineage>
</organism>
<reference evidence="2" key="1">
    <citation type="submission" date="2016-06" db="EMBL/GenBank/DDBJ databases">
        <authorList>
            <person name="Rodrigo-Torres Lidia"/>
            <person name="Arahal R.David."/>
        </authorList>
    </citation>
    <scope>NUCLEOTIDE SEQUENCE [LARGE SCALE GENOMIC DNA]</scope>
    <source>
        <strain evidence="2">CECT 7223</strain>
    </source>
</reference>
<name>A0A1C3ISN1_9VIBR</name>
<sequence length="129" mass="15255">MIFSWLKNYVSIERRIESHPKFIDAFNIVGHVLDGDKTKIFDGVEVSYSKAVLILCVRDANEYYQAWESPEYPYHEDALNVLKAECSRISELIDKRIEIRDYSSETRTHEIVEVYNEHHRQFVLESTNL</sequence>
<evidence type="ECO:0000313" key="1">
    <source>
        <dbReference type="EMBL" id="SBS64433.1"/>
    </source>
</evidence>
<evidence type="ECO:0000313" key="2">
    <source>
        <dbReference type="Proteomes" id="UP000092876"/>
    </source>
</evidence>
<dbReference type="GeneID" id="94234868"/>
<dbReference type="Proteomes" id="UP000092876">
    <property type="component" value="Unassembled WGS sequence"/>
</dbReference>
<protein>
    <submittedName>
        <fullName evidence="1">Uncharacterized protein</fullName>
    </submittedName>
</protein>
<dbReference type="RefSeq" id="WP_065679181.1">
    <property type="nucleotide sequence ID" value="NZ_AP025461.1"/>
</dbReference>